<feature type="transmembrane region" description="Helical" evidence="5">
    <location>
        <begin position="28"/>
        <end position="54"/>
    </location>
</feature>
<proteinExistence type="predicted"/>
<feature type="transmembrane region" description="Helical" evidence="5">
    <location>
        <begin position="409"/>
        <end position="428"/>
    </location>
</feature>
<dbReference type="RefSeq" id="WP_121484381.1">
    <property type="nucleotide sequence ID" value="NZ_QQXL01000002.1"/>
</dbReference>
<feature type="transmembrane region" description="Helical" evidence="5">
    <location>
        <begin position="188"/>
        <end position="209"/>
    </location>
</feature>
<name>A0A496PKW8_9MICC</name>
<dbReference type="InterPro" id="IPR020846">
    <property type="entry name" value="MFS_dom"/>
</dbReference>
<feature type="transmembrane region" description="Helical" evidence="5">
    <location>
        <begin position="92"/>
        <end position="110"/>
    </location>
</feature>
<evidence type="ECO:0000256" key="4">
    <source>
        <dbReference type="ARBA" id="ARBA00023136"/>
    </source>
</evidence>
<evidence type="ECO:0000256" key="3">
    <source>
        <dbReference type="ARBA" id="ARBA00022989"/>
    </source>
</evidence>
<dbReference type="Proteomes" id="UP000273119">
    <property type="component" value="Unassembled WGS sequence"/>
</dbReference>
<dbReference type="GO" id="GO:0022857">
    <property type="term" value="F:transmembrane transporter activity"/>
    <property type="evidence" value="ECO:0007669"/>
    <property type="project" value="InterPro"/>
</dbReference>
<evidence type="ECO:0000313" key="8">
    <source>
        <dbReference type="Proteomes" id="UP000273119"/>
    </source>
</evidence>
<evidence type="ECO:0000256" key="1">
    <source>
        <dbReference type="ARBA" id="ARBA00004651"/>
    </source>
</evidence>
<dbReference type="Pfam" id="PF07690">
    <property type="entry name" value="MFS_1"/>
    <property type="match status" value="1"/>
</dbReference>
<evidence type="ECO:0000256" key="5">
    <source>
        <dbReference type="SAM" id="Phobius"/>
    </source>
</evidence>
<feature type="transmembrane region" description="Helical" evidence="5">
    <location>
        <begin position="379"/>
        <end position="403"/>
    </location>
</feature>
<evidence type="ECO:0000256" key="2">
    <source>
        <dbReference type="ARBA" id="ARBA00022692"/>
    </source>
</evidence>
<dbReference type="EMBL" id="QQXL01000002">
    <property type="protein sequence ID" value="RKW71045.1"/>
    <property type="molecule type" value="Genomic_DNA"/>
</dbReference>
<keyword evidence="2 5" id="KW-0812">Transmembrane</keyword>
<feature type="transmembrane region" description="Helical" evidence="5">
    <location>
        <begin position="156"/>
        <end position="176"/>
    </location>
</feature>
<feature type="transmembrane region" description="Helical" evidence="5">
    <location>
        <begin position="281"/>
        <end position="305"/>
    </location>
</feature>
<evidence type="ECO:0000259" key="6">
    <source>
        <dbReference type="PROSITE" id="PS50850"/>
    </source>
</evidence>
<feature type="transmembrane region" description="Helical" evidence="5">
    <location>
        <begin position="317"/>
        <end position="336"/>
    </location>
</feature>
<dbReference type="InterPro" id="IPR011701">
    <property type="entry name" value="MFS"/>
</dbReference>
<dbReference type="InterPro" id="IPR036259">
    <property type="entry name" value="MFS_trans_sf"/>
</dbReference>
<evidence type="ECO:0000313" key="7">
    <source>
        <dbReference type="EMBL" id="RKW71045.1"/>
    </source>
</evidence>
<feature type="transmembrane region" description="Helical" evidence="5">
    <location>
        <begin position="116"/>
        <end position="135"/>
    </location>
</feature>
<dbReference type="SUPFAM" id="SSF103473">
    <property type="entry name" value="MFS general substrate transporter"/>
    <property type="match status" value="1"/>
</dbReference>
<keyword evidence="4 5" id="KW-0472">Membrane</keyword>
<dbReference type="PANTHER" id="PTHR23534">
    <property type="entry name" value="MFS PERMEASE"/>
    <property type="match status" value="1"/>
</dbReference>
<dbReference type="PROSITE" id="PS50850">
    <property type="entry name" value="MFS"/>
    <property type="match status" value="1"/>
</dbReference>
<feature type="transmembrane region" description="Helical" evidence="5">
    <location>
        <begin position="342"/>
        <end position="367"/>
    </location>
</feature>
<comment type="caution">
    <text evidence="7">The sequence shown here is derived from an EMBL/GenBank/DDBJ whole genome shotgun (WGS) entry which is preliminary data.</text>
</comment>
<organism evidence="7 8">
    <name type="scientific">Galactobacter caseinivorans</name>
    <dbReference type="NCBI Taxonomy" id="2676123"/>
    <lineage>
        <taxon>Bacteria</taxon>
        <taxon>Bacillati</taxon>
        <taxon>Actinomycetota</taxon>
        <taxon>Actinomycetes</taxon>
        <taxon>Micrococcales</taxon>
        <taxon>Micrococcaceae</taxon>
        <taxon>Galactobacter</taxon>
    </lineage>
</organism>
<keyword evidence="8" id="KW-1185">Reference proteome</keyword>
<dbReference type="AlphaFoldDB" id="A0A496PKW8"/>
<protein>
    <submittedName>
        <fullName evidence="7">MFS transporter</fullName>
    </submittedName>
</protein>
<dbReference type="PANTHER" id="PTHR23534:SF1">
    <property type="entry name" value="MAJOR FACILITATOR SUPERFAMILY PROTEIN"/>
    <property type="match status" value="1"/>
</dbReference>
<dbReference type="Gene3D" id="1.20.1250.20">
    <property type="entry name" value="MFS general substrate transporter like domains"/>
    <property type="match status" value="2"/>
</dbReference>
<comment type="subcellular location">
    <subcellularLocation>
        <location evidence="1">Cell membrane</location>
        <topology evidence="1">Multi-pass membrane protein</topology>
    </subcellularLocation>
</comment>
<gene>
    <name evidence="7" type="ORF">DWQ67_04415</name>
</gene>
<dbReference type="GO" id="GO:0005886">
    <property type="term" value="C:plasma membrane"/>
    <property type="evidence" value="ECO:0007669"/>
    <property type="project" value="UniProtKB-SubCell"/>
</dbReference>
<keyword evidence="3 5" id="KW-1133">Transmembrane helix</keyword>
<sequence length="433" mass="42887">MTAQDDAKPTPPESAPTPAQARAHTKHLFVLASAQILSGVGNGAGLALGALLAAKLSGSAHWAGTVTVAISLAGVITALPLARLAVNRGRRFALTTGYALGAVGAAGMMLSAALGSFALLLLAALLLGVAATTNLQARFAATDGSAPGRRARDLSMVVWALTIGEVVGPSLAGPGADLAAGLGLPTDAGAFLFSTVGLIFAAVIIAVGLRPDPLPARSEARDLAPKPSIAQGLRALRSAPGAGVGVAAVAAGHACMVAVMSMTTLHLAALHHDQGAAGPSAHTLTIVGLTLSGHFAGMYAFSPVVGFLADRWGHRRALLCAQLLFALSALACILFPGNVGLVSVALFVLGVAWSFSSITGSAVVADLVPDKGRVAAQGLTDACMSGGGVLAGLGSGFLLAALGYQGLNAASLAIAVLMTVLIVARVPAARRAA</sequence>
<feature type="domain" description="Major facilitator superfamily (MFS) profile" evidence="6">
    <location>
        <begin position="247"/>
        <end position="433"/>
    </location>
</feature>
<feature type="transmembrane region" description="Helical" evidence="5">
    <location>
        <begin position="244"/>
        <end position="269"/>
    </location>
</feature>
<accession>A0A496PKW8</accession>
<feature type="transmembrane region" description="Helical" evidence="5">
    <location>
        <begin position="60"/>
        <end position="80"/>
    </location>
</feature>
<reference evidence="7 8" key="1">
    <citation type="submission" date="2018-07" db="EMBL/GenBank/DDBJ databases">
        <title>Arthrobacter sp. nov., isolated from raw cow's milk with high bacterial count.</title>
        <authorList>
            <person name="Hahne J."/>
            <person name="Isele D."/>
            <person name="Lipski A."/>
        </authorList>
    </citation>
    <scope>NUCLEOTIDE SEQUENCE [LARGE SCALE GENOMIC DNA]</scope>
    <source>
        <strain evidence="7 8">JZ R-183</strain>
    </source>
</reference>